<proteinExistence type="predicted"/>
<dbReference type="AlphaFoldDB" id="A0A5B7CZY8"/>
<dbReference type="Proteomes" id="UP000324222">
    <property type="component" value="Unassembled WGS sequence"/>
</dbReference>
<evidence type="ECO:0000313" key="1">
    <source>
        <dbReference type="EMBL" id="MPC14585.1"/>
    </source>
</evidence>
<sequence length="95" mass="10730">MVRDGGVVSRGAAWWCSDAQRHLHGLVKSRKWSHTHARKHTRFSMSLSHVSTREVEKGSNKVSSEGFPWWLVVVVVKYLQMGGEGRSLRDGGWKG</sequence>
<organism evidence="1 2">
    <name type="scientific">Portunus trituberculatus</name>
    <name type="common">Swimming crab</name>
    <name type="synonym">Neptunus trituberculatus</name>
    <dbReference type="NCBI Taxonomy" id="210409"/>
    <lineage>
        <taxon>Eukaryota</taxon>
        <taxon>Metazoa</taxon>
        <taxon>Ecdysozoa</taxon>
        <taxon>Arthropoda</taxon>
        <taxon>Crustacea</taxon>
        <taxon>Multicrustacea</taxon>
        <taxon>Malacostraca</taxon>
        <taxon>Eumalacostraca</taxon>
        <taxon>Eucarida</taxon>
        <taxon>Decapoda</taxon>
        <taxon>Pleocyemata</taxon>
        <taxon>Brachyura</taxon>
        <taxon>Eubrachyura</taxon>
        <taxon>Portunoidea</taxon>
        <taxon>Portunidae</taxon>
        <taxon>Portuninae</taxon>
        <taxon>Portunus</taxon>
    </lineage>
</organism>
<evidence type="ECO:0000313" key="2">
    <source>
        <dbReference type="Proteomes" id="UP000324222"/>
    </source>
</evidence>
<dbReference type="EMBL" id="VSRR010000364">
    <property type="protein sequence ID" value="MPC14585.1"/>
    <property type="molecule type" value="Genomic_DNA"/>
</dbReference>
<gene>
    <name evidence="1" type="ORF">E2C01_007353</name>
</gene>
<reference evidence="1 2" key="1">
    <citation type="submission" date="2019-05" db="EMBL/GenBank/DDBJ databases">
        <title>Another draft genome of Portunus trituberculatus and its Hox gene families provides insights of decapod evolution.</title>
        <authorList>
            <person name="Jeong J.-H."/>
            <person name="Song I."/>
            <person name="Kim S."/>
            <person name="Choi T."/>
            <person name="Kim D."/>
            <person name="Ryu S."/>
            <person name="Kim W."/>
        </authorList>
    </citation>
    <scope>NUCLEOTIDE SEQUENCE [LARGE SCALE GENOMIC DNA]</scope>
    <source>
        <tissue evidence="1">Muscle</tissue>
    </source>
</reference>
<protein>
    <submittedName>
        <fullName evidence="1">Uncharacterized protein</fullName>
    </submittedName>
</protein>
<accession>A0A5B7CZY8</accession>
<name>A0A5B7CZY8_PORTR</name>
<comment type="caution">
    <text evidence="1">The sequence shown here is derived from an EMBL/GenBank/DDBJ whole genome shotgun (WGS) entry which is preliminary data.</text>
</comment>
<keyword evidence="2" id="KW-1185">Reference proteome</keyword>